<feature type="compositionally biased region" description="Low complexity" evidence="1">
    <location>
        <begin position="132"/>
        <end position="150"/>
    </location>
</feature>
<dbReference type="STRING" id="1777138.AWB77_06244"/>
<dbReference type="EMBL" id="FCNX02000022">
    <property type="protein sequence ID" value="SAL00976.1"/>
    <property type="molecule type" value="Genomic_DNA"/>
</dbReference>
<evidence type="ECO:0000259" key="2">
    <source>
        <dbReference type="Pfam" id="PF19556"/>
    </source>
</evidence>
<reference evidence="3" key="1">
    <citation type="submission" date="2016-01" db="EMBL/GenBank/DDBJ databases">
        <authorList>
            <person name="Peeters C."/>
        </authorList>
    </citation>
    <scope>NUCLEOTIDE SEQUENCE</scope>
    <source>
        <strain evidence="3">LMG 29320</strain>
    </source>
</reference>
<protein>
    <recommendedName>
        <fullName evidence="2">ParB-related ThiF-related cassette protein E domain-containing protein</fullName>
    </recommendedName>
</protein>
<dbReference type="RefSeq" id="WP_061138268.1">
    <property type="nucleotide sequence ID" value="NZ_FCNX02000022.1"/>
</dbReference>
<dbReference type="Proteomes" id="UP000054903">
    <property type="component" value="Unassembled WGS sequence"/>
</dbReference>
<comment type="caution">
    <text evidence="3">The sequence shown here is derived from an EMBL/GenBank/DDBJ whole genome shotgun (WGS) entry which is preliminary data.</text>
</comment>
<dbReference type="Pfam" id="PF19556">
    <property type="entry name" value="PRTRC_E"/>
    <property type="match status" value="1"/>
</dbReference>
<keyword evidence="4" id="KW-1185">Reference proteome</keyword>
<feature type="domain" description="ParB-related ThiF-related cassette protein E" evidence="2">
    <location>
        <begin position="2"/>
        <end position="89"/>
    </location>
</feature>
<feature type="region of interest" description="Disordered" evidence="1">
    <location>
        <begin position="93"/>
        <end position="159"/>
    </location>
</feature>
<evidence type="ECO:0000313" key="3">
    <source>
        <dbReference type="EMBL" id="SAL00976.1"/>
    </source>
</evidence>
<name>A0A158E3F1_9BURK</name>
<evidence type="ECO:0000313" key="4">
    <source>
        <dbReference type="Proteomes" id="UP000054903"/>
    </source>
</evidence>
<organism evidence="3 4">
    <name type="scientific">Caballeronia fortuita</name>
    <dbReference type="NCBI Taxonomy" id="1777138"/>
    <lineage>
        <taxon>Bacteria</taxon>
        <taxon>Pseudomonadati</taxon>
        <taxon>Pseudomonadota</taxon>
        <taxon>Betaproteobacteria</taxon>
        <taxon>Burkholderiales</taxon>
        <taxon>Burkholderiaceae</taxon>
        <taxon>Caballeronia</taxon>
    </lineage>
</organism>
<dbReference type="AlphaFoldDB" id="A0A158E3F1"/>
<sequence length="159" mass="15966">MFAAIEPLLRHCTKLTLSLQMKGDEMVVCVMPQGTAKDAAMLQPLALTAMAAELDAGFVDALAAYTGAHASLAEQVAATTAILEAAKTTQVSKATKTLAKGGSKPALPAPGRSSTDADNDDDDGSADAEGQSTAPNASPASEASAEPASTGTNLASLFD</sequence>
<dbReference type="InterPro" id="IPR022273">
    <property type="entry name" value="PRTRC_protein-E"/>
</dbReference>
<dbReference type="OrthoDB" id="8562883at2"/>
<dbReference type="NCBIfam" id="TIGR03741">
    <property type="entry name" value="PRTRC_E"/>
    <property type="match status" value="1"/>
</dbReference>
<accession>A0A158E3F1</accession>
<evidence type="ECO:0000256" key="1">
    <source>
        <dbReference type="SAM" id="MobiDB-lite"/>
    </source>
</evidence>
<feature type="compositionally biased region" description="Acidic residues" evidence="1">
    <location>
        <begin position="117"/>
        <end position="126"/>
    </location>
</feature>
<gene>
    <name evidence="3" type="ORF">AWB77_06244</name>
</gene>
<proteinExistence type="predicted"/>